<feature type="compositionally biased region" description="Basic and acidic residues" evidence="1">
    <location>
        <begin position="31"/>
        <end position="42"/>
    </location>
</feature>
<keyword evidence="3" id="KW-1185">Reference proteome</keyword>
<proteinExistence type="predicted"/>
<reference evidence="2" key="2">
    <citation type="journal article" date="2022" name="Hortic Res">
        <title>The genome of Dioscorea zingiberensis sheds light on the biosynthesis, origin and evolution of the medicinally important diosgenin saponins.</title>
        <authorList>
            <person name="Li Y."/>
            <person name="Tan C."/>
            <person name="Li Z."/>
            <person name="Guo J."/>
            <person name="Li S."/>
            <person name="Chen X."/>
            <person name="Wang C."/>
            <person name="Dai X."/>
            <person name="Yang H."/>
            <person name="Song W."/>
            <person name="Hou L."/>
            <person name="Xu J."/>
            <person name="Tong Z."/>
            <person name="Xu A."/>
            <person name="Yuan X."/>
            <person name="Wang W."/>
            <person name="Yang Q."/>
            <person name="Chen L."/>
            <person name="Sun Z."/>
            <person name="Wang K."/>
            <person name="Pan B."/>
            <person name="Chen J."/>
            <person name="Bao Y."/>
            <person name="Liu F."/>
            <person name="Qi X."/>
            <person name="Gang D.R."/>
            <person name="Wen J."/>
            <person name="Li J."/>
        </authorList>
    </citation>
    <scope>NUCLEOTIDE SEQUENCE</scope>
    <source>
        <strain evidence="2">Dzin_1.0</strain>
    </source>
</reference>
<feature type="region of interest" description="Disordered" evidence="1">
    <location>
        <begin position="105"/>
        <end position="124"/>
    </location>
</feature>
<dbReference type="AlphaFoldDB" id="A0A9D5C3M8"/>
<name>A0A9D5C3M8_9LILI</name>
<accession>A0A9D5C3M8</accession>
<sequence>MKGGKSKAETKKADSKLSIKKKETKPKPKPTKNEKAGKDPNKPKPPSALSSCTPRMLVFSAFGFVYKSLPLKKLLGFRSKCRLKFIVGDLDLTYHYPGIQDCSSISNSRASSLTSGRQSMRGNEHVASSYTFQGQMSSSSLLPQQGRQQMFSSGSREYDNAQHQSSYSNPAPDAQYGSMKRE</sequence>
<evidence type="ECO:0000256" key="1">
    <source>
        <dbReference type="SAM" id="MobiDB-lite"/>
    </source>
</evidence>
<feature type="region of interest" description="Disordered" evidence="1">
    <location>
        <begin position="137"/>
        <end position="182"/>
    </location>
</feature>
<gene>
    <name evidence="2" type="ORF">J5N97_026490</name>
</gene>
<reference evidence="2" key="1">
    <citation type="submission" date="2021-03" db="EMBL/GenBank/DDBJ databases">
        <authorList>
            <person name="Li Z."/>
            <person name="Yang C."/>
        </authorList>
    </citation>
    <scope>NUCLEOTIDE SEQUENCE</scope>
    <source>
        <strain evidence="2">Dzin_1.0</strain>
        <tissue evidence="2">Leaf</tissue>
    </source>
</reference>
<feature type="compositionally biased region" description="Polar residues" evidence="1">
    <location>
        <begin position="137"/>
        <end position="169"/>
    </location>
</feature>
<dbReference type="EMBL" id="JAGGNH010000008">
    <property type="protein sequence ID" value="KAJ0965352.1"/>
    <property type="molecule type" value="Genomic_DNA"/>
</dbReference>
<feature type="region of interest" description="Disordered" evidence="1">
    <location>
        <begin position="1"/>
        <end position="50"/>
    </location>
</feature>
<protein>
    <submittedName>
        <fullName evidence="2">Uncharacterized protein</fullName>
    </submittedName>
</protein>
<feature type="compositionally biased region" description="Basic and acidic residues" evidence="1">
    <location>
        <begin position="1"/>
        <end position="21"/>
    </location>
</feature>
<comment type="caution">
    <text evidence="2">The sequence shown here is derived from an EMBL/GenBank/DDBJ whole genome shotgun (WGS) entry which is preliminary data.</text>
</comment>
<evidence type="ECO:0000313" key="3">
    <source>
        <dbReference type="Proteomes" id="UP001085076"/>
    </source>
</evidence>
<organism evidence="2 3">
    <name type="scientific">Dioscorea zingiberensis</name>
    <dbReference type="NCBI Taxonomy" id="325984"/>
    <lineage>
        <taxon>Eukaryota</taxon>
        <taxon>Viridiplantae</taxon>
        <taxon>Streptophyta</taxon>
        <taxon>Embryophyta</taxon>
        <taxon>Tracheophyta</taxon>
        <taxon>Spermatophyta</taxon>
        <taxon>Magnoliopsida</taxon>
        <taxon>Liliopsida</taxon>
        <taxon>Dioscoreales</taxon>
        <taxon>Dioscoreaceae</taxon>
        <taxon>Dioscorea</taxon>
    </lineage>
</organism>
<dbReference type="Proteomes" id="UP001085076">
    <property type="component" value="Miscellaneous, Linkage group lg08"/>
</dbReference>
<evidence type="ECO:0000313" key="2">
    <source>
        <dbReference type="EMBL" id="KAJ0965352.1"/>
    </source>
</evidence>